<dbReference type="CDD" id="cd06222">
    <property type="entry name" value="RNase_H_like"/>
    <property type="match status" value="1"/>
</dbReference>
<dbReference type="InterPro" id="IPR044730">
    <property type="entry name" value="RNase_H-like_dom_plant"/>
</dbReference>
<dbReference type="InterPro" id="IPR036397">
    <property type="entry name" value="RNaseH_sf"/>
</dbReference>
<feature type="region of interest" description="Disordered" evidence="1">
    <location>
        <begin position="96"/>
        <end position="127"/>
    </location>
</feature>
<comment type="caution">
    <text evidence="3">The sequence shown here is derived from an EMBL/GenBank/DDBJ whole genome shotgun (WGS) entry which is preliminary data.</text>
</comment>
<dbReference type="EMBL" id="JBBPBN010000020">
    <property type="protein sequence ID" value="KAK9017592.1"/>
    <property type="molecule type" value="Genomic_DNA"/>
</dbReference>
<evidence type="ECO:0000313" key="3">
    <source>
        <dbReference type="EMBL" id="KAK9017592.1"/>
    </source>
</evidence>
<feature type="compositionally biased region" description="Polar residues" evidence="1">
    <location>
        <begin position="1"/>
        <end position="18"/>
    </location>
</feature>
<dbReference type="InterPro" id="IPR053151">
    <property type="entry name" value="RNase_H-like"/>
</dbReference>
<feature type="region of interest" description="Disordered" evidence="1">
    <location>
        <begin position="1"/>
        <end position="42"/>
    </location>
</feature>
<accession>A0ABR2RX83</accession>
<dbReference type="Pfam" id="PF13456">
    <property type="entry name" value="RVT_3"/>
    <property type="match status" value="1"/>
</dbReference>
<gene>
    <name evidence="3" type="ORF">V6N11_080070</name>
</gene>
<dbReference type="Gene3D" id="3.30.420.10">
    <property type="entry name" value="Ribonuclease H-like superfamily/Ribonuclease H"/>
    <property type="match status" value="1"/>
</dbReference>
<dbReference type="InterPro" id="IPR002156">
    <property type="entry name" value="RNaseH_domain"/>
</dbReference>
<dbReference type="PANTHER" id="PTHR47723:SF13">
    <property type="entry name" value="PUTATIVE-RELATED"/>
    <property type="match status" value="1"/>
</dbReference>
<dbReference type="PANTHER" id="PTHR47723">
    <property type="entry name" value="OS05G0353850 PROTEIN"/>
    <property type="match status" value="1"/>
</dbReference>
<keyword evidence="4" id="KW-1185">Reference proteome</keyword>
<protein>
    <recommendedName>
        <fullName evidence="2">RNase H type-1 domain-containing protein</fullName>
    </recommendedName>
</protein>
<proteinExistence type="predicted"/>
<dbReference type="SUPFAM" id="SSF53098">
    <property type="entry name" value="Ribonuclease H-like"/>
    <property type="match status" value="1"/>
</dbReference>
<name>A0ABR2RX83_9ROSI</name>
<feature type="domain" description="RNase H type-1" evidence="2">
    <location>
        <begin position="243"/>
        <end position="342"/>
    </location>
</feature>
<evidence type="ECO:0000313" key="4">
    <source>
        <dbReference type="Proteomes" id="UP001396334"/>
    </source>
</evidence>
<evidence type="ECO:0000259" key="2">
    <source>
        <dbReference type="Pfam" id="PF13456"/>
    </source>
</evidence>
<dbReference type="InterPro" id="IPR012337">
    <property type="entry name" value="RNaseH-like_sf"/>
</dbReference>
<reference evidence="3 4" key="1">
    <citation type="journal article" date="2024" name="G3 (Bethesda)">
        <title>Genome assembly of Hibiscus sabdariffa L. provides insights into metabolisms of medicinal natural products.</title>
        <authorList>
            <person name="Kim T."/>
        </authorList>
    </citation>
    <scope>NUCLEOTIDE SEQUENCE [LARGE SCALE GENOMIC DNA]</scope>
    <source>
        <strain evidence="3">TK-2024</strain>
        <tissue evidence="3">Old leaves</tissue>
    </source>
</reference>
<dbReference type="Proteomes" id="UP001396334">
    <property type="component" value="Unassembled WGS sequence"/>
</dbReference>
<organism evidence="3 4">
    <name type="scientific">Hibiscus sabdariffa</name>
    <name type="common">roselle</name>
    <dbReference type="NCBI Taxonomy" id="183260"/>
    <lineage>
        <taxon>Eukaryota</taxon>
        <taxon>Viridiplantae</taxon>
        <taxon>Streptophyta</taxon>
        <taxon>Embryophyta</taxon>
        <taxon>Tracheophyta</taxon>
        <taxon>Spermatophyta</taxon>
        <taxon>Magnoliopsida</taxon>
        <taxon>eudicotyledons</taxon>
        <taxon>Gunneridae</taxon>
        <taxon>Pentapetalae</taxon>
        <taxon>rosids</taxon>
        <taxon>malvids</taxon>
        <taxon>Malvales</taxon>
        <taxon>Malvaceae</taxon>
        <taxon>Malvoideae</taxon>
        <taxon>Hibiscus</taxon>
    </lineage>
</organism>
<evidence type="ECO:0000256" key="1">
    <source>
        <dbReference type="SAM" id="MobiDB-lite"/>
    </source>
</evidence>
<sequence>MATGIQRKQQIPRNNGSVSYGGVKMKASGKASRTGGESESVGGDRMEVMNVAARGKIVVAPFGLHAGKHKVVTLMEYDGRRALQGTKGRVLPASIRGLQPKPGVKLQVGGPGGAKHSPKPRKNDHGVVHNSITDCLSLLLRELDSATASEVERLKQSHAASAMSVNGLAWRPNLAFEQQSETDIREMDSRPSITWKKVWQLKVSQRVRVFAWLSMHEHLLTNVERVRSLVLATEIRPLDVVIARGNRLVEECRRAFYRCNVLLAELWAIHDGLLHAWSRGYRQIELESDNLEAVRIVTTMSTAMRESGLVLLIKRWLNRDWQVKVQYVDRGYNRMAYRLAAKGRGSMVLAIVFTMAPDDV</sequence>